<reference evidence="1 2" key="1">
    <citation type="submission" date="2023-11" db="EMBL/GenBank/DDBJ databases">
        <authorList>
            <person name="Xu M."/>
            <person name="Jiang T."/>
        </authorList>
    </citation>
    <scope>NUCLEOTIDE SEQUENCE [LARGE SCALE GENOMIC DNA]</scope>
    <source>
        <strain evidence="1 2">SD</strain>
    </source>
</reference>
<evidence type="ECO:0000313" key="2">
    <source>
        <dbReference type="Proteomes" id="UP001277761"/>
    </source>
</evidence>
<dbReference type="Proteomes" id="UP001277761">
    <property type="component" value="Unassembled WGS sequence"/>
</dbReference>
<evidence type="ECO:0000313" key="1">
    <source>
        <dbReference type="EMBL" id="MDX8153397.1"/>
    </source>
</evidence>
<dbReference type="EMBL" id="JAXAVX010000013">
    <property type="protein sequence ID" value="MDX8153397.1"/>
    <property type="molecule type" value="Genomic_DNA"/>
</dbReference>
<gene>
    <name evidence="1" type="ORF">SK069_17495</name>
</gene>
<dbReference type="RefSeq" id="WP_319955548.1">
    <property type="nucleotide sequence ID" value="NZ_JAXAVX010000013.1"/>
</dbReference>
<accession>A0ABU4VNG7</accession>
<keyword evidence="2" id="KW-1185">Reference proteome</keyword>
<sequence length="86" mass="9421">MTNPTLPPDPDQMQSAVLLVLLDLHPTPVTRGELRTRLGVPDDAPFVDHDPIDVAIDELASYGLLHQHDGWLLATQPTIHTARLLG</sequence>
<evidence type="ECO:0008006" key="3">
    <source>
        <dbReference type="Google" id="ProtNLM"/>
    </source>
</evidence>
<comment type="caution">
    <text evidence="1">The sequence shown here is derived from an EMBL/GenBank/DDBJ whole genome shotgun (WGS) entry which is preliminary data.</text>
</comment>
<protein>
    <recommendedName>
        <fullName evidence="3">SMC-Scp complex subunit ScpB</fullName>
    </recommendedName>
</protein>
<name>A0ABU4VNG7_9ACTN</name>
<proteinExistence type="predicted"/>
<organism evidence="1 2">
    <name type="scientific">Patulibacter brassicae</name>
    <dbReference type="NCBI Taxonomy" id="1705717"/>
    <lineage>
        <taxon>Bacteria</taxon>
        <taxon>Bacillati</taxon>
        <taxon>Actinomycetota</taxon>
        <taxon>Thermoleophilia</taxon>
        <taxon>Solirubrobacterales</taxon>
        <taxon>Patulibacteraceae</taxon>
        <taxon>Patulibacter</taxon>
    </lineage>
</organism>